<keyword evidence="3" id="KW-0804">Transcription</keyword>
<dbReference type="SUPFAM" id="SSF46785">
    <property type="entry name" value="Winged helix' DNA-binding domain"/>
    <property type="match status" value="1"/>
</dbReference>
<sequence>MTLDQIKTFVAIAHHGSMRKAARALGKSQPALTATVSRLEASLGYELFIKGTRPLKLSSFGLKFLPRAMEFDDVLALTHTFSSKENVKKLRVCFDYGIALDEVNQLSQLIIADNSLRSVDLFRTDTATIHQLLIKQQCDLALTQPLPHLAPFLEAQHVGERQFVEVQAPLQINKQHRVMSVHDESGQPLWINDTDQHKDLISFNRPADMLEALINFYGKGWLPKGEVTRALSEGKVELTEKPSYQKRFSLVWQQQIKAEAKLVNRLARYSQLNGT</sequence>
<dbReference type="InterPro" id="IPR000847">
    <property type="entry name" value="LysR_HTH_N"/>
</dbReference>
<keyword evidence="2" id="KW-0805">Transcription regulation</keyword>
<proteinExistence type="inferred from homology"/>
<dbReference type="PROSITE" id="PS50931">
    <property type="entry name" value="HTH_LYSR"/>
    <property type="match status" value="1"/>
</dbReference>
<gene>
    <name evidence="5" type="ORF">ECB94_09275</name>
</gene>
<evidence type="ECO:0000313" key="5">
    <source>
        <dbReference type="EMBL" id="AYV21447.1"/>
    </source>
</evidence>
<evidence type="ECO:0000313" key="6">
    <source>
        <dbReference type="Proteomes" id="UP000279760"/>
    </source>
</evidence>
<name>A0A3G4V9G8_9VIBR</name>
<evidence type="ECO:0000256" key="3">
    <source>
        <dbReference type="ARBA" id="ARBA00023163"/>
    </source>
</evidence>
<evidence type="ECO:0000256" key="1">
    <source>
        <dbReference type="ARBA" id="ARBA00009437"/>
    </source>
</evidence>
<dbReference type="RefSeq" id="WP_124940477.1">
    <property type="nucleotide sequence ID" value="NZ_CP033577.1"/>
</dbReference>
<feature type="domain" description="HTH lysR-type" evidence="4">
    <location>
        <begin position="1"/>
        <end position="58"/>
    </location>
</feature>
<evidence type="ECO:0000256" key="2">
    <source>
        <dbReference type="ARBA" id="ARBA00023015"/>
    </source>
</evidence>
<dbReference type="AlphaFoldDB" id="A0A3G4V9G8"/>
<dbReference type="InterPro" id="IPR036390">
    <property type="entry name" value="WH_DNA-bd_sf"/>
</dbReference>
<accession>A0A3G4V9G8</accession>
<dbReference type="Gene3D" id="1.10.10.10">
    <property type="entry name" value="Winged helix-like DNA-binding domain superfamily/Winged helix DNA-binding domain"/>
    <property type="match status" value="1"/>
</dbReference>
<dbReference type="InterPro" id="IPR036388">
    <property type="entry name" value="WH-like_DNA-bd_sf"/>
</dbReference>
<dbReference type="GO" id="GO:0000976">
    <property type="term" value="F:transcription cis-regulatory region binding"/>
    <property type="evidence" value="ECO:0007669"/>
    <property type="project" value="TreeGrafter"/>
</dbReference>
<protein>
    <submittedName>
        <fullName evidence="5">LysR family transcriptional regulator</fullName>
    </submittedName>
</protein>
<evidence type="ECO:0000259" key="4">
    <source>
        <dbReference type="PROSITE" id="PS50931"/>
    </source>
</evidence>
<dbReference type="Proteomes" id="UP000279760">
    <property type="component" value="Chromosome 1"/>
</dbReference>
<comment type="similarity">
    <text evidence="1">Belongs to the LysR transcriptional regulatory family.</text>
</comment>
<organism evidence="5 6">
    <name type="scientific">Vibrio mediterranei</name>
    <dbReference type="NCBI Taxonomy" id="689"/>
    <lineage>
        <taxon>Bacteria</taxon>
        <taxon>Pseudomonadati</taxon>
        <taxon>Pseudomonadota</taxon>
        <taxon>Gammaproteobacteria</taxon>
        <taxon>Vibrionales</taxon>
        <taxon>Vibrionaceae</taxon>
        <taxon>Vibrio</taxon>
    </lineage>
</organism>
<dbReference type="EMBL" id="CP033577">
    <property type="protein sequence ID" value="AYV21447.1"/>
    <property type="molecule type" value="Genomic_DNA"/>
</dbReference>
<dbReference type="GO" id="GO:0003700">
    <property type="term" value="F:DNA-binding transcription factor activity"/>
    <property type="evidence" value="ECO:0007669"/>
    <property type="project" value="InterPro"/>
</dbReference>
<dbReference type="PRINTS" id="PR00039">
    <property type="entry name" value="HTHLYSR"/>
</dbReference>
<dbReference type="Pfam" id="PF00126">
    <property type="entry name" value="HTH_1"/>
    <property type="match status" value="1"/>
</dbReference>
<dbReference type="PANTHER" id="PTHR30126">
    <property type="entry name" value="HTH-TYPE TRANSCRIPTIONAL REGULATOR"/>
    <property type="match status" value="1"/>
</dbReference>
<dbReference type="PANTHER" id="PTHR30126:SF91">
    <property type="entry name" value="LYSR FAMILY TRANSCRIPTIONAL REGULATOR"/>
    <property type="match status" value="1"/>
</dbReference>
<reference evidence="5 6" key="1">
    <citation type="submission" date="2018-11" db="EMBL/GenBank/DDBJ databases">
        <title>Complete Genome Sequence of Vbrio mediterranei 117-T6: a Potential Pathogen Bacteria Isolated from the Conchocelis of Pyropia.</title>
        <authorList>
            <person name="Liu Q."/>
        </authorList>
    </citation>
    <scope>NUCLEOTIDE SEQUENCE [LARGE SCALE GENOMIC DNA]</scope>
    <source>
        <strain evidence="5 6">117-T6</strain>
    </source>
</reference>